<reference evidence="7 8" key="1">
    <citation type="submission" date="2015-10" db="EMBL/GenBank/DDBJ databases">
        <title>Full genome of DAOMC 229536 Phialocephala scopiformis, a fungal endophyte of spruce producing the potent anti-insectan compound rugulosin.</title>
        <authorList>
            <consortium name="DOE Joint Genome Institute"/>
            <person name="Walker A.K."/>
            <person name="Frasz S.L."/>
            <person name="Seifert K.A."/>
            <person name="Miller J.D."/>
            <person name="Mondo S.J."/>
            <person name="Labutti K."/>
            <person name="Lipzen A."/>
            <person name="Dockter R."/>
            <person name="Kennedy M."/>
            <person name="Grigoriev I.V."/>
            <person name="Spatafora J.W."/>
        </authorList>
    </citation>
    <scope>NUCLEOTIDE SEQUENCE [LARGE SCALE GENOMIC DNA]</scope>
    <source>
        <strain evidence="7 8">CBS 120377</strain>
    </source>
</reference>
<evidence type="ECO:0000256" key="1">
    <source>
        <dbReference type="ARBA" id="ARBA00001576"/>
    </source>
</evidence>
<dbReference type="Pfam" id="PF03632">
    <property type="entry name" value="Glyco_hydro_65m"/>
    <property type="match status" value="1"/>
</dbReference>
<dbReference type="EMBL" id="KQ947409">
    <property type="protein sequence ID" value="KUJ20479.1"/>
    <property type="molecule type" value="Genomic_DNA"/>
</dbReference>
<evidence type="ECO:0000256" key="3">
    <source>
        <dbReference type="ARBA" id="ARBA00012757"/>
    </source>
</evidence>
<evidence type="ECO:0000313" key="7">
    <source>
        <dbReference type="EMBL" id="KUJ20479.1"/>
    </source>
</evidence>
<keyword evidence="7" id="KW-0326">Glycosidase</keyword>
<comment type="similarity">
    <text evidence="2">Belongs to the glycosyl hydrolase 65 family.</text>
</comment>
<dbReference type="KEGG" id="psco:LY89DRAFT_578988"/>
<dbReference type="GO" id="GO:0005993">
    <property type="term" value="P:trehalose catabolic process"/>
    <property type="evidence" value="ECO:0007669"/>
    <property type="project" value="TreeGrafter"/>
</dbReference>
<feature type="domain" description="Glycoside hydrolase family 65 N-terminal" evidence="6">
    <location>
        <begin position="35"/>
        <end position="298"/>
    </location>
</feature>
<proteinExistence type="inferred from homology"/>
<dbReference type="PANTHER" id="PTHR11051:SF8">
    <property type="entry name" value="PROTEIN-GLUCOSYLGALACTOSYLHYDROXYLYSINE GLUCOSIDASE"/>
    <property type="match status" value="1"/>
</dbReference>
<dbReference type="GO" id="GO:0004555">
    <property type="term" value="F:alpha,alpha-trehalase activity"/>
    <property type="evidence" value="ECO:0007669"/>
    <property type="project" value="UniProtKB-EC"/>
</dbReference>
<evidence type="ECO:0000259" key="6">
    <source>
        <dbReference type="Pfam" id="PF03636"/>
    </source>
</evidence>
<dbReference type="InterPro" id="IPR037018">
    <property type="entry name" value="GH65_N"/>
</dbReference>
<protein>
    <recommendedName>
        <fullName evidence="3">alpha,alpha-trehalase</fullName>
        <ecNumber evidence="3">3.2.1.28</ecNumber>
    </recommendedName>
</protein>
<dbReference type="SUPFAM" id="SSF74650">
    <property type="entry name" value="Galactose mutarotase-like"/>
    <property type="match status" value="1"/>
</dbReference>
<dbReference type="OrthoDB" id="200349at2759"/>
<dbReference type="PANTHER" id="PTHR11051">
    <property type="entry name" value="GLYCOSYL HYDROLASE-RELATED"/>
    <property type="match status" value="1"/>
</dbReference>
<dbReference type="SUPFAM" id="SSF48208">
    <property type="entry name" value="Six-hairpin glycosidases"/>
    <property type="match status" value="1"/>
</dbReference>
<name>A0A194XK41_MOLSC</name>
<organism evidence="7 8">
    <name type="scientific">Mollisia scopiformis</name>
    <name type="common">Conifer needle endophyte fungus</name>
    <name type="synonym">Phialocephala scopiformis</name>
    <dbReference type="NCBI Taxonomy" id="149040"/>
    <lineage>
        <taxon>Eukaryota</taxon>
        <taxon>Fungi</taxon>
        <taxon>Dikarya</taxon>
        <taxon>Ascomycota</taxon>
        <taxon>Pezizomycotina</taxon>
        <taxon>Leotiomycetes</taxon>
        <taxon>Helotiales</taxon>
        <taxon>Mollisiaceae</taxon>
        <taxon>Mollisia</taxon>
    </lineage>
</organism>
<keyword evidence="7" id="KW-0378">Hydrolase</keyword>
<dbReference type="InterPro" id="IPR012341">
    <property type="entry name" value="6hp_glycosidase-like_sf"/>
</dbReference>
<dbReference type="Pfam" id="PF03636">
    <property type="entry name" value="Glyco_hydro_65N"/>
    <property type="match status" value="1"/>
</dbReference>
<evidence type="ECO:0000256" key="4">
    <source>
        <dbReference type="SAM" id="MobiDB-lite"/>
    </source>
</evidence>
<dbReference type="GO" id="GO:0009277">
    <property type="term" value="C:fungal-type cell wall"/>
    <property type="evidence" value="ECO:0007669"/>
    <property type="project" value="TreeGrafter"/>
</dbReference>
<evidence type="ECO:0000256" key="2">
    <source>
        <dbReference type="ARBA" id="ARBA00006768"/>
    </source>
</evidence>
<dbReference type="InParanoid" id="A0A194XK41"/>
<dbReference type="EC" id="3.2.1.28" evidence="3"/>
<dbReference type="InterPro" id="IPR005196">
    <property type="entry name" value="Glyco_hydro_65_N"/>
</dbReference>
<dbReference type="Proteomes" id="UP000070700">
    <property type="component" value="Unassembled WGS sequence"/>
</dbReference>
<dbReference type="InterPro" id="IPR008928">
    <property type="entry name" value="6-hairpin_glycosidase_sf"/>
</dbReference>
<dbReference type="Gene3D" id="1.50.10.10">
    <property type="match status" value="1"/>
</dbReference>
<evidence type="ECO:0000313" key="8">
    <source>
        <dbReference type="Proteomes" id="UP000070700"/>
    </source>
</evidence>
<dbReference type="InterPro" id="IPR005195">
    <property type="entry name" value="Glyco_hydro_65_M"/>
</dbReference>
<dbReference type="InterPro" id="IPR011013">
    <property type="entry name" value="Gal_mutarotase_sf_dom"/>
</dbReference>
<comment type="catalytic activity">
    <reaction evidence="1">
        <text>alpha,alpha-trehalose + H2O = alpha-D-glucose + beta-D-glucose</text>
        <dbReference type="Rhea" id="RHEA:32675"/>
        <dbReference type="ChEBI" id="CHEBI:15377"/>
        <dbReference type="ChEBI" id="CHEBI:15903"/>
        <dbReference type="ChEBI" id="CHEBI:16551"/>
        <dbReference type="ChEBI" id="CHEBI:17925"/>
        <dbReference type="EC" id="3.2.1.28"/>
    </reaction>
</comment>
<dbReference type="STRING" id="149040.A0A194XK41"/>
<dbReference type="GeneID" id="28818704"/>
<dbReference type="RefSeq" id="XP_018074834.1">
    <property type="nucleotide sequence ID" value="XM_018208978.1"/>
</dbReference>
<dbReference type="AlphaFoldDB" id="A0A194XK41"/>
<evidence type="ECO:0000259" key="5">
    <source>
        <dbReference type="Pfam" id="PF03632"/>
    </source>
</evidence>
<dbReference type="GO" id="GO:0030246">
    <property type="term" value="F:carbohydrate binding"/>
    <property type="evidence" value="ECO:0007669"/>
    <property type="project" value="InterPro"/>
</dbReference>
<gene>
    <name evidence="7" type="ORF">LY89DRAFT_578988</name>
</gene>
<dbReference type="Gene3D" id="2.70.98.40">
    <property type="entry name" value="Glycoside hydrolase, family 65, N-terminal domain"/>
    <property type="match status" value="1"/>
</dbReference>
<dbReference type="FunCoup" id="A0A194XK41">
    <property type="interactions" value="91"/>
</dbReference>
<keyword evidence="8" id="KW-1185">Reference proteome</keyword>
<sequence length="1043" mass="114665">MAYPNTNIFENKIFNYSESSWSITETAFNPGIFYSRLPQANGYIGTTVSAAGPFFERDVNQTNINGNTPIEGWPVDNVRQTFSTVSGFYDCQPNTTRTNFADLVDRGCESVISGIPHPMAILLTIGNQTLDSTVDPRTISNFSETQSFRNGTVTWQYTWSPNNTDIKFDIEIASIVSRDKRNVAATQLFVTPRGGNATLNIADFIDGRGGVRSSLGSRGIDSDNGSVYVSVHPDGLLNVTAWIVSTMDLSMGYTDENSGRMIFGSDTNDTMSIGQEWDAHLIDGETAVFEKFIGISSTDGSPTNAEEVARNASSTAFETGWDNLNTAHVKAWNFIMDESTITTFHDPTTGRLPVNDAVMEMYQIQEIASRYYLMSNLQPEDGSGLNDNGVPVGGLTSDTYAGNIFWDQDFWMYPGIALTHPDYAAQIINSRDKLFPAAKANAQEPYVQAKYNFDNESSLYPWMTGRFGNATANGPALDYEYHLNADVSLAAIHEFRITGNEKTFKEKHWERVKSCVHTFMGLVVPDGDGYSIRNVTEPDEYATWKTNGAFTNAAFSEVTNITIALQRKFGEPVNETWAEVAAKIIIARASSGITLEYEGMNNTVHIKQADVTLLIYPLSPTSISLEQKNKDLAYYNQRSEPDGPGMTAAIAAAAENRIATSGCAASIYYSQATAPFLRAPWFQMSEQANDDMNGNGGIAPGFPFLTAHGGALQIPHFGFLGVSLNNETLHIRPSLPMPFTNLQLADFYFGGNRLRATMNGTHTNLTRLENTRVEGLVDVYSGQPMPIALESRNEDPDGLDTKLYTLGMNETITIDNDMYWKTLTTPGNILQCQPTITKASNILGQYGGAINDGDTGTHFQPGHRNRIALIVDTSKSTYRRLDGFRIDWGSRPARNITVTLINSTEAATIQNNSFPVEVYPNKIYGESESLSEVVPYQGNVTEYLFPEDREIWSGNYSILEFEGCRDCGWVGSTLNPDGTLTPIEDTMGATVAEFEVIATEKYDIQGDMMKGLEDQSAESRQGSGDVDRVSQGGAKRGQSEGIV</sequence>
<accession>A0A194XK41</accession>
<feature type="region of interest" description="Disordered" evidence="4">
    <location>
        <begin position="1013"/>
        <end position="1043"/>
    </location>
</feature>
<feature type="domain" description="Glycoside hydrolase family 65 central catalytic" evidence="5">
    <location>
        <begin position="386"/>
        <end position="573"/>
    </location>
</feature>